<dbReference type="AlphaFoldDB" id="A0A975DCJ4"/>
<dbReference type="Pfam" id="PF05130">
    <property type="entry name" value="FlgN"/>
    <property type="match status" value="1"/>
</dbReference>
<dbReference type="InterPro" id="IPR007809">
    <property type="entry name" value="FlgN-like"/>
</dbReference>
<protein>
    <submittedName>
        <fullName evidence="4">Flagellar export chaperone FlgN</fullName>
    </submittedName>
</protein>
<dbReference type="RefSeq" id="WP_208832709.1">
    <property type="nucleotide sequence ID" value="NZ_CP072110.1"/>
</dbReference>
<evidence type="ECO:0000313" key="5">
    <source>
        <dbReference type="Proteomes" id="UP000682739"/>
    </source>
</evidence>
<evidence type="ECO:0000256" key="3">
    <source>
        <dbReference type="ARBA" id="ARBA00022795"/>
    </source>
</evidence>
<dbReference type="SUPFAM" id="SSF140566">
    <property type="entry name" value="FlgN-like"/>
    <property type="match status" value="1"/>
</dbReference>
<evidence type="ECO:0000256" key="2">
    <source>
        <dbReference type="ARBA" id="ARBA00007703"/>
    </source>
</evidence>
<name>A0A975DCJ4_9GAMM</name>
<gene>
    <name evidence="4" type="primary">flgN</name>
    <name evidence="4" type="ORF">J1N51_04080</name>
</gene>
<dbReference type="KEGG" id="psym:J1N51_04080"/>
<comment type="function">
    <text evidence="1">Required for the efficient initiation of filament assembly.</text>
</comment>
<keyword evidence="3" id="KW-1005">Bacterial flagellum biogenesis</keyword>
<reference evidence="4" key="1">
    <citation type="submission" date="2021-03" db="EMBL/GenBank/DDBJ databases">
        <title>Description of Psychrosphaera ytuae sp. nov. isolated from deep sea sediment of South China Sea.</title>
        <authorList>
            <person name="Zhang J."/>
            <person name="Xu X.-D."/>
        </authorList>
    </citation>
    <scope>NUCLEOTIDE SEQUENCE</scope>
    <source>
        <strain evidence="4">MTZ26</strain>
    </source>
</reference>
<keyword evidence="4" id="KW-0966">Cell projection</keyword>
<dbReference type="InterPro" id="IPR036679">
    <property type="entry name" value="FlgN-like_sf"/>
</dbReference>
<accession>A0A975DCJ4</accession>
<keyword evidence="4" id="KW-0969">Cilium</keyword>
<dbReference type="GO" id="GO:0044780">
    <property type="term" value="P:bacterial-type flagellum assembly"/>
    <property type="evidence" value="ECO:0007669"/>
    <property type="project" value="InterPro"/>
</dbReference>
<keyword evidence="5" id="KW-1185">Reference proteome</keyword>
<evidence type="ECO:0000256" key="1">
    <source>
        <dbReference type="ARBA" id="ARBA00002397"/>
    </source>
</evidence>
<evidence type="ECO:0000313" key="4">
    <source>
        <dbReference type="EMBL" id="QTH64655.1"/>
    </source>
</evidence>
<organism evidence="4 5">
    <name type="scientific">Psychrosphaera ytuae</name>
    <dbReference type="NCBI Taxonomy" id="2820710"/>
    <lineage>
        <taxon>Bacteria</taxon>
        <taxon>Pseudomonadati</taxon>
        <taxon>Pseudomonadota</taxon>
        <taxon>Gammaproteobacteria</taxon>
        <taxon>Alteromonadales</taxon>
        <taxon>Pseudoalteromonadaceae</taxon>
        <taxon>Psychrosphaera</taxon>
    </lineage>
</organism>
<sequence>MTEQSQYQSLQALLSQQTQLLKDMQALLVLELEAVKTRSGDKIIEIAQQKEALLKKVVETDNTIAKSPNVEALTTEPTLVEAKQIITQLLEECQTQNEVIYLTAKQNEVAIDQVKMLLLGGSKNSTYDAYGQKKSGPTLTKGIKA</sequence>
<dbReference type="EMBL" id="CP072110">
    <property type="protein sequence ID" value="QTH64655.1"/>
    <property type="molecule type" value="Genomic_DNA"/>
</dbReference>
<proteinExistence type="inferred from homology"/>
<comment type="similarity">
    <text evidence="2">Belongs to the FlgN family.</text>
</comment>
<keyword evidence="4" id="KW-0282">Flagellum</keyword>
<dbReference type="Proteomes" id="UP000682739">
    <property type="component" value="Chromosome"/>
</dbReference>